<dbReference type="PANTHER" id="PTHR44757:SF2">
    <property type="entry name" value="BIOFILM ARCHITECTURE MAINTENANCE PROTEIN MBAA"/>
    <property type="match status" value="1"/>
</dbReference>
<gene>
    <name evidence="16" type="ORF">GII14_15595</name>
</gene>
<keyword evidence="4" id="KW-0997">Cell inner membrane</keyword>
<organism evidence="16 17">
    <name type="scientific">Shewanella chilikensis</name>
    <dbReference type="NCBI Taxonomy" id="558541"/>
    <lineage>
        <taxon>Bacteria</taxon>
        <taxon>Pseudomonadati</taxon>
        <taxon>Pseudomonadota</taxon>
        <taxon>Gammaproteobacteria</taxon>
        <taxon>Alteromonadales</taxon>
        <taxon>Shewanellaceae</taxon>
        <taxon>Shewanella</taxon>
    </lineage>
</organism>
<dbReference type="PROSITE" id="PS50887">
    <property type="entry name" value="GGDEF"/>
    <property type="match status" value="1"/>
</dbReference>
<feature type="transmembrane region" description="Helical" evidence="11">
    <location>
        <begin position="104"/>
        <end position="122"/>
    </location>
</feature>
<dbReference type="SUPFAM" id="SSF55785">
    <property type="entry name" value="PYP-like sensor domain (PAS domain)"/>
    <property type="match status" value="3"/>
</dbReference>
<dbReference type="Gene3D" id="3.30.70.270">
    <property type="match status" value="1"/>
</dbReference>
<dbReference type="RefSeq" id="WP_165565396.1">
    <property type="nucleotide sequence ID" value="NZ_CP045857.1"/>
</dbReference>
<evidence type="ECO:0000256" key="7">
    <source>
        <dbReference type="ARBA" id="ARBA00022737"/>
    </source>
</evidence>
<dbReference type="Pfam" id="PF07694">
    <property type="entry name" value="5TM-5TMR_LYT"/>
    <property type="match status" value="1"/>
</dbReference>
<dbReference type="Pfam" id="PF00563">
    <property type="entry name" value="EAL"/>
    <property type="match status" value="1"/>
</dbReference>
<dbReference type="SMART" id="SM00267">
    <property type="entry name" value="GGDEF"/>
    <property type="match status" value="1"/>
</dbReference>
<evidence type="ECO:0000259" key="13">
    <source>
        <dbReference type="PROSITE" id="PS50113"/>
    </source>
</evidence>
<evidence type="ECO:0000259" key="14">
    <source>
        <dbReference type="PROSITE" id="PS50883"/>
    </source>
</evidence>
<dbReference type="PROSITE" id="PS50883">
    <property type="entry name" value="EAL"/>
    <property type="match status" value="1"/>
</dbReference>
<dbReference type="InterPro" id="IPR000014">
    <property type="entry name" value="PAS"/>
</dbReference>
<dbReference type="SMART" id="SM00091">
    <property type="entry name" value="PAS"/>
    <property type="match status" value="3"/>
</dbReference>
<keyword evidence="8" id="KW-0547">Nucleotide-binding</keyword>
<evidence type="ECO:0000256" key="9">
    <source>
        <dbReference type="ARBA" id="ARBA00022989"/>
    </source>
</evidence>
<dbReference type="CDD" id="cd00130">
    <property type="entry name" value="PAS"/>
    <property type="match status" value="3"/>
</dbReference>
<dbReference type="InterPro" id="IPR035919">
    <property type="entry name" value="EAL_sf"/>
</dbReference>
<comment type="cofactor">
    <cofactor evidence="1">
        <name>Mg(2+)</name>
        <dbReference type="ChEBI" id="CHEBI:18420"/>
    </cofactor>
</comment>
<dbReference type="GO" id="GO:0071555">
    <property type="term" value="P:cell wall organization"/>
    <property type="evidence" value="ECO:0007669"/>
    <property type="project" value="InterPro"/>
</dbReference>
<dbReference type="InterPro" id="IPR052155">
    <property type="entry name" value="Biofilm_reg_signaling"/>
</dbReference>
<dbReference type="GO" id="GO:0000155">
    <property type="term" value="F:phosphorelay sensor kinase activity"/>
    <property type="evidence" value="ECO:0007669"/>
    <property type="project" value="InterPro"/>
</dbReference>
<dbReference type="InterPro" id="IPR013655">
    <property type="entry name" value="PAS_fold_3"/>
</dbReference>
<dbReference type="InterPro" id="IPR011620">
    <property type="entry name" value="Sig_transdc_His_kinase_LytS_TM"/>
</dbReference>
<dbReference type="SMART" id="SM00086">
    <property type="entry name" value="PAC"/>
    <property type="match status" value="3"/>
</dbReference>
<dbReference type="CDD" id="cd01949">
    <property type="entry name" value="GGDEF"/>
    <property type="match status" value="1"/>
</dbReference>
<evidence type="ECO:0000313" key="16">
    <source>
        <dbReference type="EMBL" id="QIJ05423.1"/>
    </source>
</evidence>
<dbReference type="EMBL" id="CP045857">
    <property type="protein sequence ID" value="QIJ05423.1"/>
    <property type="molecule type" value="Genomic_DNA"/>
</dbReference>
<accession>A0A6G7LUC8</accession>
<dbReference type="SUPFAM" id="SSF55073">
    <property type="entry name" value="Nucleotide cyclase"/>
    <property type="match status" value="1"/>
</dbReference>
<evidence type="ECO:0000256" key="3">
    <source>
        <dbReference type="ARBA" id="ARBA00022475"/>
    </source>
</evidence>
<evidence type="ECO:0000256" key="5">
    <source>
        <dbReference type="ARBA" id="ARBA00022679"/>
    </source>
</evidence>
<dbReference type="Pfam" id="PF13426">
    <property type="entry name" value="PAS_9"/>
    <property type="match status" value="1"/>
</dbReference>
<keyword evidence="6 11" id="KW-0812">Transmembrane</keyword>
<dbReference type="InterPro" id="IPR001633">
    <property type="entry name" value="EAL_dom"/>
</dbReference>
<evidence type="ECO:0000313" key="17">
    <source>
        <dbReference type="Proteomes" id="UP000502117"/>
    </source>
</evidence>
<evidence type="ECO:0000256" key="8">
    <source>
        <dbReference type="ARBA" id="ARBA00022741"/>
    </source>
</evidence>
<dbReference type="Gene3D" id="3.20.20.450">
    <property type="entry name" value="EAL domain"/>
    <property type="match status" value="1"/>
</dbReference>
<feature type="transmembrane region" description="Helical" evidence="11">
    <location>
        <begin position="70"/>
        <end position="98"/>
    </location>
</feature>
<dbReference type="PANTHER" id="PTHR44757">
    <property type="entry name" value="DIGUANYLATE CYCLASE DGCP"/>
    <property type="match status" value="1"/>
</dbReference>
<dbReference type="PROSITE" id="PS50112">
    <property type="entry name" value="PAS"/>
    <property type="match status" value="2"/>
</dbReference>
<feature type="domain" description="EAL" evidence="14">
    <location>
        <begin position="754"/>
        <end position="1009"/>
    </location>
</feature>
<dbReference type="CDD" id="cd01948">
    <property type="entry name" value="EAL"/>
    <property type="match status" value="1"/>
</dbReference>
<dbReference type="InterPro" id="IPR043128">
    <property type="entry name" value="Rev_trsase/Diguanyl_cyclase"/>
</dbReference>
<evidence type="ECO:0000256" key="1">
    <source>
        <dbReference type="ARBA" id="ARBA00001946"/>
    </source>
</evidence>
<feature type="transmembrane region" description="Helical" evidence="11">
    <location>
        <begin position="134"/>
        <end position="158"/>
    </location>
</feature>
<feature type="domain" description="PAS" evidence="12">
    <location>
        <begin position="455"/>
        <end position="525"/>
    </location>
</feature>
<name>A0A6G7LUC8_9GAMM</name>
<dbReference type="InterPro" id="IPR000160">
    <property type="entry name" value="GGDEF_dom"/>
</dbReference>
<dbReference type="Gene3D" id="2.10.70.100">
    <property type="match status" value="1"/>
</dbReference>
<dbReference type="Pfam" id="PF08447">
    <property type="entry name" value="PAS_3"/>
    <property type="match status" value="2"/>
</dbReference>
<dbReference type="Proteomes" id="UP000502117">
    <property type="component" value="Chromosome"/>
</dbReference>
<dbReference type="FunFam" id="3.30.70.270:FF:000001">
    <property type="entry name" value="Diguanylate cyclase domain protein"/>
    <property type="match status" value="1"/>
</dbReference>
<dbReference type="PROSITE" id="PS50113">
    <property type="entry name" value="PAC"/>
    <property type="match status" value="1"/>
</dbReference>
<dbReference type="KEGG" id="schk:GII14_15595"/>
<feature type="transmembrane region" description="Helical" evidence="11">
    <location>
        <begin position="35"/>
        <end position="58"/>
    </location>
</feature>
<dbReference type="GO" id="GO:0005886">
    <property type="term" value="C:plasma membrane"/>
    <property type="evidence" value="ECO:0007669"/>
    <property type="project" value="UniProtKB-SubCell"/>
</dbReference>
<dbReference type="GO" id="GO:0000166">
    <property type="term" value="F:nucleotide binding"/>
    <property type="evidence" value="ECO:0007669"/>
    <property type="project" value="UniProtKB-KW"/>
</dbReference>
<protein>
    <submittedName>
        <fullName evidence="16">EAL domain-containing protein</fullName>
    </submittedName>
</protein>
<dbReference type="InterPro" id="IPR001610">
    <property type="entry name" value="PAC"/>
</dbReference>
<evidence type="ECO:0000259" key="12">
    <source>
        <dbReference type="PROSITE" id="PS50112"/>
    </source>
</evidence>
<dbReference type="NCBIfam" id="TIGR00254">
    <property type="entry name" value="GGDEF"/>
    <property type="match status" value="1"/>
</dbReference>
<dbReference type="InterPro" id="IPR000700">
    <property type="entry name" value="PAS-assoc_C"/>
</dbReference>
<dbReference type="Pfam" id="PF00990">
    <property type="entry name" value="GGDEF"/>
    <property type="match status" value="1"/>
</dbReference>
<dbReference type="FunFam" id="2.10.70.100:FF:000001">
    <property type="entry name" value="Sensory transduction histidine kinase"/>
    <property type="match status" value="1"/>
</dbReference>
<keyword evidence="7" id="KW-0677">Repeat</keyword>
<dbReference type="Gene3D" id="3.30.450.20">
    <property type="entry name" value="PAS domain"/>
    <property type="match status" value="3"/>
</dbReference>
<evidence type="ECO:0000259" key="15">
    <source>
        <dbReference type="PROSITE" id="PS50887"/>
    </source>
</evidence>
<dbReference type="InterPro" id="IPR029787">
    <property type="entry name" value="Nucleotide_cyclase"/>
</dbReference>
<dbReference type="SMART" id="SM00052">
    <property type="entry name" value="EAL"/>
    <property type="match status" value="1"/>
</dbReference>
<dbReference type="SUPFAM" id="SSF141868">
    <property type="entry name" value="EAL domain-like"/>
    <property type="match status" value="1"/>
</dbReference>
<keyword evidence="5" id="KW-0808">Transferase</keyword>
<dbReference type="InterPro" id="IPR035965">
    <property type="entry name" value="PAS-like_dom_sf"/>
</dbReference>
<feature type="domain" description="GGDEF" evidence="15">
    <location>
        <begin position="612"/>
        <end position="745"/>
    </location>
</feature>
<comment type="subcellular location">
    <subcellularLocation>
        <location evidence="2">Cell inner membrane</location>
        <topology evidence="2">Multi-pass membrane protein</topology>
    </subcellularLocation>
</comment>
<evidence type="ECO:0000256" key="10">
    <source>
        <dbReference type="ARBA" id="ARBA00023136"/>
    </source>
</evidence>
<keyword evidence="9 11" id="KW-1133">Transmembrane helix</keyword>
<evidence type="ECO:0000256" key="11">
    <source>
        <dbReference type="SAM" id="Phobius"/>
    </source>
</evidence>
<feature type="transmembrane region" description="Helical" evidence="11">
    <location>
        <begin position="5"/>
        <end position="23"/>
    </location>
</feature>
<reference evidence="16 17" key="1">
    <citation type="submission" date="2019-11" db="EMBL/GenBank/DDBJ databases">
        <title>Complete Genome Sequence of Shewanella chilikensis Strain DC57, Isolated from Corroded Seal Rings at a floating production facility in Australia.</title>
        <authorList>
            <person name="Salgar-Chaparro S.J."/>
            <person name="Castillo-Villamizar G.A."/>
            <person name="Poehlein A."/>
            <person name="Daniel R."/>
            <person name="Machuca L."/>
        </authorList>
    </citation>
    <scope>NUCLEOTIDE SEQUENCE [LARGE SCALE GENOMIC DNA]</scope>
    <source>
        <strain evidence="16 17">DC57</strain>
    </source>
</reference>
<dbReference type="AlphaFoldDB" id="A0A6G7LUC8"/>
<evidence type="ECO:0000256" key="2">
    <source>
        <dbReference type="ARBA" id="ARBA00004429"/>
    </source>
</evidence>
<proteinExistence type="predicted"/>
<feature type="domain" description="PAS" evidence="12">
    <location>
        <begin position="230"/>
        <end position="273"/>
    </location>
</feature>
<evidence type="ECO:0000256" key="6">
    <source>
        <dbReference type="ARBA" id="ARBA00022692"/>
    </source>
</evidence>
<feature type="transmembrane region" description="Helical" evidence="11">
    <location>
        <begin position="164"/>
        <end position="183"/>
    </location>
</feature>
<dbReference type="NCBIfam" id="TIGR00229">
    <property type="entry name" value="sensory_box"/>
    <property type="match status" value="3"/>
</dbReference>
<evidence type="ECO:0000256" key="4">
    <source>
        <dbReference type="ARBA" id="ARBA00022519"/>
    </source>
</evidence>
<feature type="domain" description="PAC" evidence="13">
    <location>
        <begin position="405"/>
        <end position="458"/>
    </location>
</feature>
<keyword evidence="10 11" id="KW-0472">Membrane</keyword>
<keyword evidence="3" id="KW-1003">Cell membrane</keyword>
<sequence>MEQSIFLPLAQNAAFLLALVFMYDAIPRQQQRDYFLLWRLLIGVIIGGICIALMLTPWNYEPGIFFDSRSVLLSISGLFFGGLPTLIACSIAAAFRIYQGGGEGVLIGVGVILSSGLLGLLWRRRRKQSLADIGYWELAGFSLLVHLLMLAWMLLLPWDTAKGVLASISLPVLTLFPLTNVLLGRLLSRRLEFERDNRIRLQDDFLFRSQFNIGNIGISITAPDQHWLKINPHMSKMLGYTEQELMQLTWSEMTHPDDLPADMAQFRRMLDGEIDEYEMEKRFITKAGDYVYTHMTVACQRYHQQVQLVIAGYIDITSAKLAEQASAASREQLELVLQSGQLGFWDWDPIKDTVVRNKRSAEILGCSLDNLNDNKRLWLDGIHPKDRAWVLRSLDEHLAGKTKQHQVQYRLIRPDGELRWVQDTGKVVSRDEKGRPLRVCGVHVDITEQKQQEASLKLAASVYENSSEAMSVLDEVGTIITVNSAFSAITGYQAEDILGSNIDMLKCDDHEEVFYRELSQAFEHKGRWQGEMWLRCSDGRKIMIWLSINTIHSSGDAPLRRVALFSDITDKKQNERLIWRQANYDVLTGLPNRRMFTEHLGNEIRKAVRHQQRFALLFLDLDFFKEVNDTLGHDMGDLLLVETSERLQACVRESDVVARLGGDEFTLLLSDVQDHNGVERVANHILSSLAEPFKLGDETAFISASIGITLYPDDGQTVELLLKHADQAMYAAKDQGRNRFNYFTASMQEYARYRMRLIQDLRQALERCEFELRFQPIVELGSGKVFKAEALLRWNHSERGSVSPAEFIPVAEDTGLIFEIGNWVFEQAARQSAAWRKAYGREVQISINKSPIQFRDEGNRFAEWLELLASLEVSGSGICIEITEGLLLDAKMGVSDKLLAYRDAGIQVSLDDFGTGYSSLAYLKRFDIDYLKIDQSFTRNLETDESDLTLCEAIIVMAHKLGMKVIAEGVETAGQAEILTRIGCDYAQGYLYSQPLDIEGFEQKYLGKHQVIGGGNVS</sequence>